<evidence type="ECO:0000256" key="8">
    <source>
        <dbReference type="ARBA" id="ARBA00022692"/>
    </source>
</evidence>
<evidence type="ECO:0000256" key="6">
    <source>
        <dbReference type="ARBA" id="ARBA00022448"/>
    </source>
</evidence>
<keyword evidence="10 14" id="KW-1133">Transmembrane helix</keyword>
<dbReference type="PRINTS" id="PR01853">
    <property type="entry name" value="YAJCTRNLCASE"/>
</dbReference>
<name>A0A967EX39_9PROT</name>
<keyword evidence="11" id="KW-0811">Translocation</keyword>
<keyword evidence="12 14" id="KW-0472">Membrane</keyword>
<feature type="compositionally biased region" description="Low complexity" evidence="13">
    <location>
        <begin position="104"/>
        <end position="115"/>
    </location>
</feature>
<sequence length="143" mass="14936">MLISPAYAQASGGGADLFTSFLPIILIFVVFYFLLIRPQQKKVKMHRDMVQSLRRGDKVVTGGGLIGTVTKVLSDTEVQLELAEGVRVRAMRSTIQDVMSRTEAAPGKGSAPAPANDGGGGPKGLGGLLGGLLGGSRKPNDKS</sequence>
<dbReference type="PANTHER" id="PTHR33909:SF1">
    <property type="entry name" value="SEC TRANSLOCON ACCESSORY COMPLEX SUBUNIT YAJC"/>
    <property type="match status" value="1"/>
</dbReference>
<evidence type="ECO:0000256" key="3">
    <source>
        <dbReference type="ARBA" id="ARBA00006742"/>
    </source>
</evidence>
<comment type="subcellular location">
    <subcellularLocation>
        <location evidence="2">Cell membrane</location>
        <topology evidence="2">Single-pass membrane protein</topology>
    </subcellularLocation>
</comment>
<evidence type="ECO:0000256" key="13">
    <source>
        <dbReference type="SAM" id="MobiDB-lite"/>
    </source>
</evidence>
<dbReference type="GO" id="GO:0005886">
    <property type="term" value="C:plasma membrane"/>
    <property type="evidence" value="ECO:0007669"/>
    <property type="project" value="UniProtKB-SubCell"/>
</dbReference>
<evidence type="ECO:0000256" key="2">
    <source>
        <dbReference type="ARBA" id="ARBA00004162"/>
    </source>
</evidence>
<keyword evidence="9" id="KW-0653">Protein transport</keyword>
<dbReference type="EMBL" id="JAAQPH010000002">
    <property type="protein sequence ID" value="NIA67550.1"/>
    <property type="molecule type" value="Genomic_DNA"/>
</dbReference>
<organism evidence="15 16">
    <name type="scientific">Pelagibius litoralis</name>
    <dbReference type="NCBI Taxonomy" id="374515"/>
    <lineage>
        <taxon>Bacteria</taxon>
        <taxon>Pseudomonadati</taxon>
        <taxon>Pseudomonadota</taxon>
        <taxon>Alphaproteobacteria</taxon>
        <taxon>Rhodospirillales</taxon>
        <taxon>Rhodovibrionaceae</taxon>
        <taxon>Pelagibius</taxon>
    </lineage>
</organism>
<dbReference type="AlphaFoldDB" id="A0A967EX39"/>
<proteinExistence type="inferred from homology"/>
<comment type="subunit">
    <text evidence="4">Part of the SecDF-YidC-YajC translocase complex. The SecDF-YidC-YajC translocase forms a supercomplex with SecYEG, called the holo-translocon (HTL).</text>
</comment>
<dbReference type="NCBIfam" id="TIGR00739">
    <property type="entry name" value="yajC"/>
    <property type="match status" value="1"/>
</dbReference>
<comment type="similarity">
    <text evidence="3">Belongs to the YajC family.</text>
</comment>
<feature type="transmembrane region" description="Helical" evidence="14">
    <location>
        <begin position="17"/>
        <end position="36"/>
    </location>
</feature>
<evidence type="ECO:0000256" key="1">
    <source>
        <dbReference type="ARBA" id="ARBA00002061"/>
    </source>
</evidence>
<dbReference type="Pfam" id="PF02699">
    <property type="entry name" value="YajC"/>
    <property type="match status" value="1"/>
</dbReference>
<dbReference type="RefSeq" id="WP_167221221.1">
    <property type="nucleotide sequence ID" value="NZ_JAAQPH010000002.1"/>
</dbReference>
<comment type="caution">
    <text evidence="15">The sequence shown here is derived from an EMBL/GenBank/DDBJ whole genome shotgun (WGS) entry which is preliminary data.</text>
</comment>
<gene>
    <name evidence="15" type="primary">yajC</name>
    <name evidence="15" type="ORF">HBA54_03000</name>
</gene>
<evidence type="ECO:0000256" key="4">
    <source>
        <dbReference type="ARBA" id="ARBA00011718"/>
    </source>
</evidence>
<comment type="function">
    <text evidence="1">The SecYEG-SecDF-YajC-YidC holo-translocon (HTL) protein secretase/insertase is a supercomplex required for protein secretion, insertion of proteins into membranes, and assembly of membrane protein complexes. While the SecYEG complex is essential for assembly of a number of proteins and complexes, the SecDF-YajC-YidC subcomplex facilitates these functions.</text>
</comment>
<reference evidence="15" key="1">
    <citation type="submission" date="2020-03" db="EMBL/GenBank/DDBJ databases">
        <title>Genome of Pelagibius litoralis DSM 21314T.</title>
        <authorList>
            <person name="Wang G."/>
        </authorList>
    </citation>
    <scope>NUCLEOTIDE SEQUENCE</scope>
    <source>
        <strain evidence="15">DSM 21314</strain>
    </source>
</reference>
<keyword evidence="6" id="KW-0813">Transport</keyword>
<feature type="region of interest" description="Disordered" evidence="13">
    <location>
        <begin position="97"/>
        <end position="143"/>
    </location>
</feature>
<keyword evidence="8 14" id="KW-0812">Transmembrane</keyword>
<evidence type="ECO:0000256" key="11">
    <source>
        <dbReference type="ARBA" id="ARBA00023010"/>
    </source>
</evidence>
<accession>A0A967EX39</accession>
<dbReference type="Proteomes" id="UP000761264">
    <property type="component" value="Unassembled WGS sequence"/>
</dbReference>
<dbReference type="SMART" id="SM01323">
    <property type="entry name" value="YajC"/>
    <property type="match status" value="1"/>
</dbReference>
<evidence type="ECO:0000256" key="7">
    <source>
        <dbReference type="ARBA" id="ARBA00022475"/>
    </source>
</evidence>
<evidence type="ECO:0000256" key="14">
    <source>
        <dbReference type="SAM" id="Phobius"/>
    </source>
</evidence>
<dbReference type="InterPro" id="IPR003849">
    <property type="entry name" value="Preprotein_translocase_YajC"/>
</dbReference>
<dbReference type="PANTHER" id="PTHR33909">
    <property type="entry name" value="SEC TRANSLOCON ACCESSORY COMPLEX SUBUNIT YAJC"/>
    <property type="match status" value="1"/>
</dbReference>
<evidence type="ECO:0000313" key="15">
    <source>
        <dbReference type="EMBL" id="NIA67550.1"/>
    </source>
</evidence>
<dbReference type="GO" id="GO:0015031">
    <property type="term" value="P:protein transport"/>
    <property type="evidence" value="ECO:0007669"/>
    <property type="project" value="UniProtKB-KW"/>
</dbReference>
<evidence type="ECO:0000256" key="5">
    <source>
        <dbReference type="ARBA" id="ARBA00014962"/>
    </source>
</evidence>
<evidence type="ECO:0000256" key="12">
    <source>
        <dbReference type="ARBA" id="ARBA00023136"/>
    </source>
</evidence>
<protein>
    <recommendedName>
        <fullName evidence="5">Sec translocon accessory complex subunit YajC</fullName>
    </recommendedName>
</protein>
<feature type="compositionally biased region" description="Gly residues" evidence="13">
    <location>
        <begin position="117"/>
        <end position="134"/>
    </location>
</feature>
<evidence type="ECO:0000313" key="16">
    <source>
        <dbReference type="Proteomes" id="UP000761264"/>
    </source>
</evidence>
<evidence type="ECO:0000256" key="10">
    <source>
        <dbReference type="ARBA" id="ARBA00022989"/>
    </source>
</evidence>
<keyword evidence="16" id="KW-1185">Reference proteome</keyword>
<keyword evidence="7" id="KW-1003">Cell membrane</keyword>
<evidence type="ECO:0000256" key="9">
    <source>
        <dbReference type="ARBA" id="ARBA00022927"/>
    </source>
</evidence>